<proteinExistence type="predicted"/>
<organism evidence="2 3">
    <name type="scientific">Gigaspora margarita</name>
    <dbReference type="NCBI Taxonomy" id="4874"/>
    <lineage>
        <taxon>Eukaryota</taxon>
        <taxon>Fungi</taxon>
        <taxon>Fungi incertae sedis</taxon>
        <taxon>Mucoromycota</taxon>
        <taxon>Glomeromycotina</taxon>
        <taxon>Glomeromycetes</taxon>
        <taxon>Diversisporales</taxon>
        <taxon>Gigasporaceae</taxon>
        <taxon>Gigaspora</taxon>
    </lineage>
</organism>
<feature type="compositionally biased region" description="Basic and acidic residues" evidence="1">
    <location>
        <begin position="173"/>
        <end position="196"/>
    </location>
</feature>
<feature type="region of interest" description="Disordered" evidence="1">
    <location>
        <begin position="172"/>
        <end position="196"/>
    </location>
</feature>
<accession>A0ABN7W5M1</accession>
<gene>
    <name evidence="2" type="ORF">GMARGA_LOCUS26741</name>
</gene>
<evidence type="ECO:0000313" key="3">
    <source>
        <dbReference type="Proteomes" id="UP000789901"/>
    </source>
</evidence>
<protein>
    <submittedName>
        <fullName evidence="2">38224_t:CDS:1</fullName>
    </submittedName>
</protein>
<evidence type="ECO:0000256" key="1">
    <source>
        <dbReference type="SAM" id="MobiDB-lite"/>
    </source>
</evidence>
<dbReference type="EMBL" id="CAJVQB010031644">
    <property type="protein sequence ID" value="CAG8817190.1"/>
    <property type="molecule type" value="Genomic_DNA"/>
</dbReference>
<dbReference type="Proteomes" id="UP000789901">
    <property type="component" value="Unassembled WGS sequence"/>
</dbReference>
<keyword evidence="3" id="KW-1185">Reference proteome</keyword>
<evidence type="ECO:0000313" key="2">
    <source>
        <dbReference type="EMBL" id="CAG8817190.1"/>
    </source>
</evidence>
<comment type="caution">
    <text evidence="2">The sequence shown here is derived from an EMBL/GenBank/DDBJ whole genome shotgun (WGS) entry which is preliminary data.</text>
</comment>
<name>A0ABN7W5M1_GIGMA</name>
<reference evidence="2 3" key="1">
    <citation type="submission" date="2021-06" db="EMBL/GenBank/DDBJ databases">
        <authorList>
            <person name="Kallberg Y."/>
            <person name="Tangrot J."/>
            <person name="Rosling A."/>
        </authorList>
    </citation>
    <scope>NUCLEOTIDE SEQUENCE [LARGE SCALE GENOMIC DNA]</scope>
    <source>
        <strain evidence="2 3">120-4 pot B 10/14</strain>
    </source>
</reference>
<sequence>MPDQDCISEHKLDDLLDGYLKALDDLIPKLQKGQKADLKIKYIRHFGSQNSDKEESTNNDMNTELPKSEFDDFILDLINDYLMENPWSKEKKSKKLFKNPQKCYYTDPIAATQNNDKELGIEVDCQKQVEAIKNESKLFEGVKNNVNELAEIEEKTAAKLNMNPTENKYLKTKNNEGLKDNHPKDSGLKSVDKLLS</sequence>
<feature type="non-terminal residue" evidence="2">
    <location>
        <position position="196"/>
    </location>
</feature>